<feature type="signal peptide" evidence="2">
    <location>
        <begin position="1"/>
        <end position="25"/>
    </location>
</feature>
<evidence type="ECO:0000313" key="3">
    <source>
        <dbReference type="EMBL" id="KAK0611692.1"/>
    </source>
</evidence>
<keyword evidence="1" id="KW-0812">Transmembrane</keyword>
<evidence type="ECO:0008006" key="5">
    <source>
        <dbReference type="Google" id="ProtNLM"/>
    </source>
</evidence>
<feature type="transmembrane region" description="Helical" evidence="1">
    <location>
        <begin position="213"/>
        <end position="234"/>
    </location>
</feature>
<reference evidence="3" key="1">
    <citation type="submission" date="2023-06" db="EMBL/GenBank/DDBJ databases">
        <title>Genome-scale phylogeny and comparative genomics of the fungal order Sordariales.</title>
        <authorList>
            <consortium name="Lawrence Berkeley National Laboratory"/>
            <person name="Hensen N."/>
            <person name="Bonometti L."/>
            <person name="Westerberg I."/>
            <person name="Brannstrom I.O."/>
            <person name="Guillou S."/>
            <person name="Cros-Aarteil S."/>
            <person name="Calhoun S."/>
            <person name="Haridas S."/>
            <person name="Kuo A."/>
            <person name="Mondo S."/>
            <person name="Pangilinan J."/>
            <person name="Riley R."/>
            <person name="Labutti K."/>
            <person name="Andreopoulos B."/>
            <person name="Lipzen A."/>
            <person name="Chen C."/>
            <person name="Yanf M."/>
            <person name="Daum C."/>
            <person name="Ng V."/>
            <person name="Clum A."/>
            <person name="Steindorff A."/>
            <person name="Ohm R."/>
            <person name="Martin F."/>
            <person name="Silar P."/>
            <person name="Natvig D."/>
            <person name="Lalanne C."/>
            <person name="Gautier V."/>
            <person name="Ament-Velasquez S.L."/>
            <person name="Kruys A."/>
            <person name="Hutchinson M.I."/>
            <person name="Powell A.J."/>
            <person name="Barry K."/>
            <person name="Miller A.N."/>
            <person name="Grigoriev I.V."/>
            <person name="Debuchy R."/>
            <person name="Gladieux P."/>
            <person name="Thoren M.H."/>
            <person name="Johannesson H."/>
        </authorList>
    </citation>
    <scope>NUCLEOTIDE SEQUENCE</scope>
    <source>
        <strain evidence="3">CBS 606.72</strain>
    </source>
</reference>
<feature type="transmembrane region" description="Helical" evidence="1">
    <location>
        <begin position="174"/>
        <end position="193"/>
    </location>
</feature>
<feature type="chain" id="PRO_5041443389" description="Gustatory receptor" evidence="2">
    <location>
        <begin position="26"/>
        <end position="365"/>
    </location>
</feature>
<keyword evidence="4" id="KW-1185">Reference proteome</keyword>
<dbReference type="EMBL" id="JAULSU010000007">
    <property type="protein sequence ID" value="KAK0611692.1"/>
    <property type="molecule type" value="Genomic_DNA"/>
</dbReference>
<evidence type="ECO:0000256" key="2">
    <source>
        <dbReference type="SAM" id="SignalP"/>
    </source>
</evidence>
<comment type="caution">
    <text evidence="3">The sequence shown here is derived from an EMBL/GenBank/DDBJ whole genome shotgun (WGS) entry which is preliminary data.</text>
</comment>
<proteinExistence type="predicted"/>
<gene>
    <name evidence="3" type="ORF">B0T14DRAFT_488904</name>
</gene>
<sequence length="365" mass="40898">MAPTTRPHSISLFFVAAIFILPTAAERFEVWYPQYGQVFEIIMNTNCSSQLSTFRQGNSSIIPIDFLGGGDEHSHLIQLLVQCILDNTPEYIKIAMSASQVLLGVTPTILSILGASVEESALLFIVGRRPILAWLLALGSPSVYFNRAFEYRSPFEILQGHQERINIHRPRRRWSVVISVVEYILAALSMVNMGMQTWQLGMRTFCSVWPNTYLAPSLWVIVRIGLHCVSLLPVRLRIRRNFNGVEAGERMRLGEMEVSPCAVQKEANVETFGESKTYVCLAWLLHTLTVVHILYGTLAFSSLSFIGTRDAISVLGRFMASVLTCRVILMYEIAGLREAYLQSNDGTEVTMITQVASSKSQPGLW</sequence>
<feature type="transmembrane region" description="Helical" evidence="1">
    <location>
        <begin position="281"/>
        <end position="306"/>
    </location>
</feature>
<protein>
    <recommendedName>
        <fullName evidence="5">Gustatory receptor</fullName>
    </recommendedName>
</protein>
<keyword evidence="2" id="KW-0732">Signal</keyword>
<accession>A0AA39THQ2</accession>
<evidence type="ECO:0000256" key="1">
    <source>
        <dbReference type="SAM" id="Phobius"/>
    </source>
</evidence>
<dbReference type="Proteomes" id="UP001175000">
    <property type="component" value="Unassembled WGS sequence"/>
</dbReference>
<name>A0AA39THQ2_9PEZI</name>
<dbReference type="AlphaFoldDB" id="A0AA39THQ2"/>
<organism evidence="3 4">
    <name type="scientific">Immersiella caudata</name>
    <dbReference type="NCBI Taxonomy" id="314043"/>
    <lineage>
        <taxon>Eukaryota</taxon>
        <taxon>Fungi</taxon>
        <taxon>Dikarya</taxon>
        <taxon>Ascomycota</taxon>
        <taxon>Pezizomycotina</taxon>
        <taxon>Sordariomycetes</taxon>
        <taxon>Sordariomycetidae</taxon>
        <taxon>Sordariales</taxon>
        <taxon>Lasiosphaeriaceae</taxon>
        <taxon>Immersiella</taxon>
    </lineage>
</organism>
<keyword evidence="1" id="KW-0472">Membrane</keyword>
<keyword evidence="1" id="KW-1133">Transmembrane helix</keyword>
<evidence type="ECO:0000313" key="4">
    <source>
        <dbReference type="Proteomes" id="UP001175000"/>
    </source>
</evidence>
<feature type="transmembrane region" description="Helical" evidence="1">
    <location>
        <begin position="312"/>
        <end position="331"/>
    </location>
</feature>